<accession>A0A852T845</accession>
<comment type="caution">
    <text evidence="1">The sequence shown here is derived from an EMBL/GenBank/DDBJ whole genome shotgun (WGS) entry which is preliminary data.</text>
</comment>
<gene>
    <name evidence="1" type="ORF">F4694_000711</name>
</gene>
<dbReference type="AlphaFoldDB" id="A0A852T845"/>
<evidence type="ECO:0000313" key="1">
    <source>
        <dbReference type="EMBL" id="NYE03967.1"/>
    </source>
</evidence>
<evidence type="ECO:0000313" key="2">
    <source>
        <dbReference type="Proteomes" id="UP000548423"/>
    </source>
</evidence>
<dbReference type="Proteomes" id="UP000548423">
    <property type="component" value="Unassembled WGS sequence"/>
</dbReference>
<reference evidence="2" key="1">
    <citation type="submission" date="2020-07" db="EMBL/GenBank/DDBJ databases">
        <authorList>
            <person name="Partida-Martinez L."/>
            <person name="Huntemann M."/>
            <person name="Clum A."/>
            <person name="Wang J."/>
            <person name="Palaniappan K."/>
            <person name="Ritter S."/>
            <person name="Chen I.-M."/>
            <person name="Stamatis D."/>
            <person name="Reddy T."/>
            <person name="O'Malley R."/>
            <person name="Daum C."/>
            <person name="Shapiro N."/>
            <person name="Ivanova N."/>
            <person name="Kyrpides N."/>
            <person name="Woyke T."/>
        </authorList>
    </citation>
    <scope>NUCLEOTIDE SEQUENCE [LARGE SCALE GENOMIC DNA]</scope>
    <source>
        <strain evidence="2">AT2.8</strain>
    </source>
</reference>
<organism evidence="1 2">
    <name type="scientific">Neobacillus niacini</name>
    <dbReference type="NCBI Taxonomy" id="86668"/>
    <lineage>
        <taxon>Bacteria</taxon>
        <taxon>Bacillati</taxon>
        <taxon>Bacillota</taxon>
        <taxon>Bacilli</taxon>
        <taxon>Bacillales</taxon>
        <taxon>Bacillaceae</taxon>
        <taxon>Neobacillus</taxon>
    </lineage>
</organism>
<dbReference type="EMBL" id="JACCBX010000002">
    <property type="protein sequence ID" value="NYE03967.1"/>
    <property type="molecule type" value="Genomic_DNA"/>
</dbReference>
<sequence>MNNQIKISDNGPLEVSGDFQKVTNIRKKEKYIFADADYRIRNLFVMDPISEADLKAAPEFQDNVFILGIKDDIYVMSFFFVNREPFLKKRHEARVCL</sequence>
<name>A0A852T845_9BACI</name>
<protein>
    <submittedName>
        <fullName evidence="1">Uncharacterized protein</fullName>
    </submittedName>
</protein>
<reference evidence="2" key="2">
    <citation type="submission" date="2020-08" db="EMBL/GenBank/DDBJ databases">
        <title>The Agave Microbiome: Exploring the role of microbial communities in plant adaptations to desert environments.</title>
        <authorList>
            <person name="Partida-Martinez L.P."/>
        </authorList>
    </citation>
    <scope>NUCLEOTIDE SEQUENCE [LARGE SCALE GENOMIC DNA]</scope>
    <source>
        <strain evidence="2">AT2.8</strain>
    </source>
</reference>
<proteinExistence type="predicted"/>